<reference evidence="15" key="2">
    <citation type="submission" date="2025-08" db="UniProtKB">
        <authorList>
            <consortium name="RefSeq"/>
        </authorList>
    </citation>
    <scope>IDENTIFICATION</scope>
    <source>
        <tissue evidence="15">Leaf</tissue>
    </source>
</reference>
<dbReference type="GeneID" id="130462681"/>
<dbReference type="PANTHER" id="PTHR32468">
    <property type="entry name" value="CATION/H + ANTIPORTER"/>
    <property type="match status" value="1"/>
</dbReference>
<dbReference type="Pfam" id="PF23259">
    <property type="entry name" value="CHX17_C"/>
    <property type="match status" value="1"/>
</dbReference>
<feature type="domain" description="Cation/H+ exchanger transmembrane" evidence="11">
    <location>
        <begin position="57"/>
        <end position="438"/>
    </location>
</feature>
<dbReference type="RefSeq" id="XP_056687424.1">
    <property type="nucleotide sequence ID" value="XM_056831446.1"/>
</dbReference>
<evidence type="ECO:0000256" key="4">
    <source>
        <dbReference type="ARBA" id="ARBA00022692"/>
    </source>
</evidence>
<gene>
    <name evidence="15" type="primary">LOC130462681</name>
</gene>
<dbReference type="Pfam" id="PF23256">
    <property type="entry name" value="CHX17_2nd"/>
    <property type="match status" value="1"/>
</dbReference>
<keyword evidence="6 10" id="KW-1133">Transmembrane helix</keyword>
<feature type="transmembrane region" description="Helical" evidence="10">
    <location>
        <begin position="356"/>
        <end position="379"/>
    </location>
</feature>
<evidence type="ECO:0000256" key="5">
    <source>
        <dbReference type="ARBA" id="ARBA00022958"/>
    </source>
</evidence>
<keyword evidence="3" id="KW-0633">Potassium transport</keyword>
<reference evidence="14" key="1">
    <citation type="journal article" date="2021" name="Nat. Commun.">
        <title>Genomic analyses provide insights into spinach domestication and the genetic basis of agronomic traits.</title>
        <authorList>
            <person name="Cai X."/>
            <person name="Sun X."/>
            <person name="Xu C."/>
            <person name="Sun H."/>
            <person name="Wang X."/>
            <person name="Ge C."/>
            <person name="Zhang Z."/>
            <person name="Wang Q."/>
            <person name="Fei Z."/>
            <person name="Jiao C."/>
            <person name="Wang Q."/>
        </authorList>
    </citation>
    <scope>NUCLEOTIDE SEQUENCE [LARGE SCALE GENOMIC DNA]</scope>
    <source>
        <strain evidence="14">cv. Varoflay</strain>
    </source>
</reference>
<dbReference type="InterPro" id="IPR038770">
    <property type="entry name" value="Na+/solute_symporter_sf"/>
</dbReference>
<dbReference type="Gene3D" id="1.20.1530.20">
    <property type="match status" value="1"/>
</dbReference>
<feature type="domain" description="Cation/H(+) antiporter C-terminal" evidence="13">
    <location>
        <begin position="643"/>
        <end position="786"/>
    </location>
</feature>
<organism evidence="14 15">
    <name type="scientific">Spinacia oleracea</name>
    <name type="common">Spinach</name>
    <dbReference type="NCBI Taxonomy" id="3562"/>
    <lineage>
        <taxon>Eukaryota</taxon>
        <taxon>Viridiplantae</taxon>
        <taxon>Streptophyta</taxon>
        <taxon>Embryophyta</taxon>
        <taxon>Tracheophyta</taxon>
        <taxon>Spermatophyta</taxon>
        <taxon>Magnoliopsida</taxon>
        <taxon>eudicotyledons</taxon>
        <taxon>Gunneridae</taxon>
        <taxon>Pentapetalae</taxon>
        <taxon>Caryophyllales</taxon>
        <taxon>Chenopodiaceae</taxon>
        <taxon>Chenopodioideae</taxon>
        <taxon>Anserineae</taxon>
        <taxon>Spinacia</taxon>
    </lineage>
</organism>
<keyword evidence="14" id="KW-1185">Reference proteome</keyword>
<feature type="transmembrane region" description="Helical" evidence="10">
    <location>
        <begin position="73"/>
        <end position="90"/>
    </location>
</feature>
<feature type="transmembrane region" description="Helical" evidence="10">
    <location>
        <begin position="278"/>
        <end position="301"/>
    </location>
</feature>
<dbReference type="PANTHER" id="PTHR32468:SF109">
    <property type="entry name" value="CATION_H(+) ANTIPORTER 24-RELATED"/>
    <property type="match status" value="1"/>
</dbReference>
<feature type="transmembrane region" description="Helical" evidence="10">
    <location>
        <begin position="172"/>
        <end position="194"/>
    </location>
</feature>
<feature type="transmembrane region" description="Helical" evidence="10">
    <location>
        <begin position="332"/>
        <end position="349"/>
    </location>
</feature>
<evidence type="ECO:0000313" key="15">
    <source>
        <dbReference type="RefSeq" id="XP_056687424.1"/>
    </source>
</evidence>
<feature type="transmembrane region" description="Helical" evidence="10">
    <location>
        <begin position="239"/>
        <end position="257"/>
    </location>
</feature>
<feature type="transmembrane region" description="Helical" evidence="10">
    <location>
        <begin position="140"/>
        <end position="160"/>
    </location>
</feature>
<evidence type="ECO:0000256" key="9">
    <source>
        <dbReference type="ARBA" id="ARBA00038341"/>
    </source>
</evidence>
<evidence type="ECO:0000256" key="7">
    <source>
        <dbReference type="ARBA" id="ARBA00023065"/>
    </source>
</evidence>
<dbReference type="InterPro" id="IPR006153">
    <property type="entry name" value="Cation/H_exchanger_TM"/>
</dbReference>
<evidence type="ECO:0000313" key="14">
    <source>
        <dbReference type="Proteomes" id="UP000813463"/>
    </source>
</evidence>
<feature type="transmembrane region" description="Helical" evidence="10">
    <location>
        <begin position="110"/>
        <end position="128"/>
    </location>
</feature>
<evidence type="ECO:0000259" key="11">
    <source>
        <dbReference type="Pfam" id="PF00999"/>
    </source>
</evidence>
<sequence>MNKIVSKSIVANFNGYLNDVICLQNRRINAFAIFHGVNPLEFSFTSLLLEMCTVLILSHILRLILKPLKQPRVISDVLAGIIVGPSVLGQNETFAKHVTPESSRFVIQNIGIIGFIFFVFVTGVRMDISVLTKAGKKHWVIALAGLSIPHIIIWFVAIWIRDLIVDPILQNQSSIGTISSSMIISSFPVIYSVLREMKLLSSEIGRLALTTVIISDVVGICMIVLFEAMKQGEVKKIRALYYFLSVNGVSALVINGIPQVMQWINRQTPEGKPVEKSYIIATLLGVFVMGFTTDFIGAAIANGPLWLGLAIPHGPPMGATIVKKSEAIMNDILMPFAYLTIGLNTNIFAMTDCWPCITLIFVLVFITIFTKFVTVFMAAQFLDMSFKDSLTISCMLNLRGQTEFLLCLHWLDLKIIKTPSFSTVVIFIIILTSTVCPIIEFLYDPTKPYMINKKRTIQHAKEDSELRILTCIYDQESIANLFNFLDFSNPTTKNPFKVFTLYLIELLGRGAPMFIDHKKSNGEYWDNNNEVIHNIVKLYEEVRKGFISINFFTSVTPTRTMYQDICDIAVSNKVDFIILPYHKKCIEDENNFSTCILRSGVQSSNANTLSHAPCSVGILACKNVVAWGTLPTRIIHRIQRKFAILFLGGPDAREALSLAGRMVEHPDVSLIVVRFLPSGYIEDDILERRMDDGAITSFWVKNERNNNVVYKEFFVSNGSETISVVQSLNHIIPIDLWIVGRKNGINPALLNGLSEWSDNSELGLLGDFLVSVDFDTSGSILVVQQQVLRDQGPSRWTCS</sequence>
<evidence type="ECO:0000256" key="3">
    <source>
        <dbReference type="ARBA" id="ARBA00022538"/>
    </source>
</evidence>
<keyword evidence="2" id="KW-0813">Transport</keyword>
<protein>
    <submittedName>
        <fullName evidence="15">Cation/H(+) antiporter 24-like</fullName>
    </submittedName>
</protein>
<evidence type="ECO:0000256" key="2">
    <source>
        <dbReference type="ARBA" id="ARBA00022448"/>
    </source>
</evidence>
<comment type="subcellular location">
    <subcellularLocation>
        <location evidence="1">Membrane</location>
        <topology evidence="1">Multi-pass membrane protein</topology>
    </subcellularLocation>
</comment>
<evidence type="ECO:0000256" key="8">
    <source>
        <dbReference type="ARBA" id="ARBA00023136"/>
    </source>
</evidence>
<evidence type="ECO:0000256" key="10">
    <source>
        <dbReference type="SAM" id="Phobius"/>
    </source>
</evidence>
<dbReference type="Proteomes" id="UP000813463">
    <property type="component" value="Chromosome 6"/>
</dbReference>
<keyword evidence="5" id="KW-0630">Potassium</keyword>
<dbReference type="InterPro" id="IPR057291">
    <property type="entry name" value="CHX17_2nd"/>
</dbReference>
<proteinExistence type="inferred from homology"/>
<dbReference type="InterPro" id="IPR057290">
    <property type="entry name" value="CHX17_C"/>
</dbReference>
<evidence type="ECO:0000256" key="1">
    <source>
        <dbReference type="ARBA" id="ARBA00004141"/>
    </source>
</evidence>
<evidence type="ECO:0000256" key="6">
    <source>
        <dbReference type="ARBA" id="ARBA00022989"/>
    </source>
</evidence>
<dbReference type="InterPro" id="IPR050794">
    <property type="entry name" value="CPA2_transporter"/>
</dbReference>
<comment type="similarity">
    <text evidence="9">Belongs to the monovalent cation:proton antiporter 2 (CPA2) transporter (TC 2.A.37) family. CHX (TC 2.A.37.4) subfamily.</text>
</comment>
<keyword evidence="7" id="KW-0406">Ion transport</keyword>
<accession>A0ABM3QVM4</accession>
<feature type="transmembrane region" description="Helical" evidence="10">
    <location>
        <begin position="206"/>
        <end position="227"/>
    </location>
</feature>
<evidence type="ECO:0000259" key="13">
    <source>
        <dbReference type="Pfam" id="PF23259"/>
    </source>
</evidence>
<keyword evidence="8 10" id="KW-0472">Membrane</keyword>
<dbReference type="Pfam" id="PF00999">
    <property type="entry name" value="Na_H_Exchanger"/>
    <property type="match status" value="1"/>
</dbReference>
<feature type="transmembrane region" description="Helical" evidence="10">
    <location>
        <begin position="42"/>
        <end position="61"/>
    </location>
</feature>
<feature type="domain" description="Cation/H(+) antiporter central" evidence="12">
    <location>
        <begin position="498"/>
        <end position="621"/>
    </location>
</feature>
<keyword evidence="4 10" id="KW-0812">Transmembrane</keyword>
<evidence type="ECO:0000259" key="12">
    <source>
        <dbReference type="Pfam" id="PF23256"/>
    </source>
</evidence>
<name>A0ABM3QVM4_SPIOL</name>
<feature type="transmembrane region" description="Helical" evidence="10">
    <location>
        <begin position="421"/>
        <end position="443"/>
    </location>
</feature>